<dbReference type="EMBL" id="JAMZIH010007541">
    <property type="protein sequence ID" value="KAJ1672987.1"/>
    <property type="molecule type" value="Genomic_DNA"/>
</dbReference>
<proteinExistence type="predicted"/>
<gene>
    <name evidence="1" type="primary">TPS1_2</name>
    <name evidence="1" type="ORF">EV182_006106</name>
</gene>
<keyword evidence="2" id="KW-1185">Reference proteome</keyword>
<accession>A0ACC1HCI0</accession>
<organism evidence="1 2">
    <name type="scientific">Spiromyces aspiralis</name>
    <dbReference type="NCBI Taxonomy" id="68401"/>
    <lineage>
        <taxon>Eukaryota</taxon>
        <taxon>Fungi</taxon>
        <taxon>Fungi incertae sedis</taxon>
        <taxon>Zoopagomycota</taxon>
        <taxon>Kickxellomycotina</taxon>
        <taxon>Kickxellomycetes</taxon>
        <taxon>Kickxellales</taxon>
        <taxon>Kickxellaceae</taxon>
        <taxon>Spiromyces</taxon>
    </lineage>
</organism>
<evidence type="ECO:0000313" key="1">
    <source>
        <dbReference type="EMBL" id="KAJ1672987.1"/>
    </source>
</evidence>
<reference evidence="1" key="1">
    <citation type="submission" date="2022-06" db="EMBL/GenBank/DDBJ databases">
        <title>Phylogenomic reconstructions and comparative analyses of Kickxellomycotina fungi.</title>
        <authorList>
            <person name="Reynolds N.K."/>
            <person name="Stajich J.E."/>
            <person name="Barry K."/>
            <person name="Grigoriev I.V."/>
            <person name="Crous P."/>
            <person name="Smith M.E."/>
        </authorList>
    </citation>
    <scope>NUCLEOTIDE SEQUENCE</scope>
    <source>
        <strain evidence="1">RSA 2271</strain>
    </source>
</reference>
<dbReference type="Proteomes" id="UP001145114">
    <property type="component" value="Unassembled WGS sequence"/>
</dbReference>
<sequence>MVTQSSGRYGQQPPSQPQPAPPAISATSNSKANGQSRLVVVSNRLPVTLTRSDEGKWEVKLSSGGLVSALSGLKKEMSFTWAGWPGVDFSPAERTEIRQLLGDNSCVPVFLDGETAELHYNGFSN</sequence>
<evidence type="ECO:0000313" key="2">
    <source>
        <dbReference type="Proteomes" id="UP001145114"/>
    </source>
</evidence>
<feature type="non-terminal residue" evidence="1">
    <location>
        <position position="125"/>
    </location>
</feature>
<comment type="caution">
    <text evidence="1">The sequence shown here is derived from an EMBL/GenBank/DDBJ whole genome shotgun (WGS) entry which is preliminary data.</text>
</comment>
<name>A0ACC1HCI0_9FUNG</name>
<protein>
    <submittedName>
        <fullName evidence="1">Trehalose-6-P synthase/phosphatase complex synthase subunit</fullName>
    </submittedName>
</protein>